<keyword evidence="1" id="KW-0430">Lectin</keyword>
<dbReference type="SMART" id="SM00034">
    <property type="entry name" value="CLECT"/>
    <property type="match status" value="1"/>
</dbReference>
<reference evidence="4" key="4">
    <citation type="submission" date="2025-09" db="UniProtKB">
        <authorList>
            <consortium name="Ensembl"/>
        </authorList>
    </citation>
    <scope>IDENTIFICATION</scope>
    <source>
        <strain evidence="4">JP 163 A</strain>
    </source>
</reference>
<dbReference type="InterPro" id="IPR033989">
    <property type="entry name" value="CD209-like_CTLD"/>
</dbReference>
<organism evidence="4 5">
    <name type="scientific">Xiphophorus maculatus</name>
    <name type="common">Southern platyfish</name>
    <name type="synonym">Platypoecilus maculatus</name>
    <dbReference type="NCBI Taxonomy" id="8083"/>
    <lineage>
        <taxon>Eukaryota</taxon>
        <taxon>Metazoa</taxon>
        <taxon>Chordata</taxon>
        <taxon>Craniata</taxon>
        <taxon>Vertebrata</taxon>
        <taxon>Euteleostomi</taxon>
        <taxon>Actinopterygii</taxon>
        <taxon>Neopterygii</taxon>
        <taxon>Teleostei</taxon>
        <taxon>Neoteleostei</taxon>
        <taxon>Acanthomorphata</taxon>
        <taxon>Ovalentaria</taxon>
        <taxon>Atherinomorphae</taxon>
        <taxon>Cyprinodontiformes</taxon>
        <taxon>Poeciliidae</taxon>
        <taxon>Poeciliinae</taxon>
        <taxon>Xiphophorus</taxon>
    </lineage>
</organism>
<dbReference type="Proteomes" id="UP000002852">
    <property type="component" value="Unassembled WGS sequence"/>
</dbReference>
<reference evidence="5" key="2">
    <citation type="journal article" date="2013" name="Nat. Genet.">
        <title>The genome of the platyfish, Xiphophorus maculatus, provides insights into evolutionary adaptation and several complex traits.</title>
        <authorList>
            <person name="Schartl M."/>
            <person name="Walter R.B."/>
            <person name="Shen Y."/>
            <person name="Garcia T."/>
            <person name="Catchen J."/>
            <person name="Amores A."/>
            <person name="Braasch I."/>
            <person name="Chalopin D."/>
            <person name="Volff J.N."/>
            <person name="Lesch K.P."/>
            <person name="Bisazza A."/>
            <person name="Minx P."/>
            <person name="Hillier L."/>
            <person name="Wilson R.K."/>
            <person name="Fuerstenberg S."/>
            <person name="Boore J."/>
            <person name="Searle S."/>
            <person name="Postlethwait J.H."/>
            <person name="Warren W.C."/>
        </authorList>
    </citation>
    <scope>NUCLEOTIDE SEQUENCE [LARGE SCALE GENOMIC DNA]</scope>
    <source>
        <strain evidence="5">JP 163 A</strain>
    </source>
</reference>
<dbReference type="AlphaFoldDB" id="A0A3B5RDX7"/>
<keyword evidence="2" id="KW-1133">Transmembrane helix</keyword>
<dbReference type="InterPro" id="IPR050111">
    <property type="entry name" value="C-type_lectin/snaclec_domain"/>
</dbReference>
<reference evidence="4" key="3">
    <citation type="submission" date="2025-08" db="UniProtKB">
        <authorList>
            <consortium name="Ensembl"/>
        </authorList>
    </citation>
    <scope>IDENTIFICATION</scope>
    <source>
        <strain evidence="4">JP 163 A</strain>
    </source>
</reference>
<evidence type="ECO:0000256" key="2">
    <source>
        <dbReference type="SAM" id="Phobius"/>
    </source>
</evidence>
<dbReference type="InterPro" id="IPR016186">
    <property type="entry name" value="C-type_lectin-like/link_sf"/>
</dbReference>
<evidence type="ECO:0000313" key="5">
    <source>
        <dbReference type="Proteomes" id="UP000002852"/>
    </source>
</evidence>
<evidence type="ECO:0000313" key="4">
    <source>
        <dbReference type="Ensembl" id="ENSXMAP00000040021.1"/>
    </source>
</evidence>
<dbReference type="InterPro" id="IPR001304">
    <property type="entry name" value="C-type_lectin-like"/>
</dbReference>
<protein>
    <recommendedName>
        <fullName evidence="3">C-type lectin domain-containing protein</fullName>
    </recommendedName>
</protein>
<reference evidence="5" key="1">
    <citation type="submission" date="2012-01" db="EMBL/GenBank/DDBJ databases">
        <authorList>
            <person name="Walter R."/>
            <person name="Schartl M."/>
            <person name="Warren W."/>
        </authorList>
    </citation>
    <scope>NUCLEOTIDE SEQUENCE [LARGE SCALE GENOMIC DNA]</scope>
    <source>
        <strain evidence="5">JP 163 A</strain>
    </source>
</reference>
<dbReference type="Gene3D" id="3.10.100.10">
    <property type="entry name" value="Mannose-Binding Protein A, subunit A"/>
    <property type="match status" value="1"/>
</dbReference>
<dbReference type="Ensembl" id="ENSXMAT00000036686.1">
    <property type="protein sequence ID" value="ENSXMAP00000040021.1"/>
    <property type="gene ID" value="ENSXMAG00000027251.1"/>
</dbReference>
<dbReference type="GeneTree" id="ENSGT01030000234575"/>
<dbReference type="SUPFAM" id="SSF56436">
    <property type="entry name" value="C-type lectin-like"/>
    <property type="match status" value="1"/>
</dbReference>
<keyword evidence="2" id="KW-0812">Transmembrane</keyword>
<dbReference type="PROSITE" id="PS50041">
    <property type="entry name" value="C_TYPE_LECTIN_2"/>
    <property type="match status" value="1"/>
</dbReference>
<dbReference type="GO" id="GO:0030246">
    <property type="term" value="F:carbohydrate binding"/>
    <property type="evidence" value="ECO:0007669"/>
    <property type="project" value="UniProtKB-KW"/>
</dbReference>
<accession>A0A3B5RDX7</accession>
<feature type="transmembrane region" description="Helical" evidence="2">
    <location>
        <begin position="33"/>
        <end position="55"/>
    </location>
</feature>
<keyword evidence="5" id="KW-1185">Reference proteome</keyword>
<dbReference type="InterPro" id="IPR016187">
    <property type="entry name" value="CTDL_fold"/>
</dbReference>
<evidence type="ECO:0000259" key="3">
    <source>
        <dbReference type="PROSITE" id="PS50041"/>
    </source>
</evidence>
<dbReference type="InParanoid" id="A0A3B5RDX7"/>
<dbReference type="CDD" id="cd03590">
    <property type="entry name" value="CLECT_DC-SIGN_like"/>
    <property type="match status" value="1"/>
</dbReference>
<evidence type="ECO:0000256" key="1">
    <source>
        <dbReference type="ARBA" id="ARBA00022734"/>
    </source>
</evidence>
<proteinExistence type="predicted"/>
<feature type="domain" description="C-type lectin" evidence="3">
    <location>
        <begin position="112"/>
        <end position="236"/>
    </location>
</feature>
<sequence>LIRLMLVSESLQVLIRFCSKCSSGENPSRTSKLPAGGVVLLVLVGLLAAALIIIYRLCEFILINFSWILLYQMSAEKLQSEVHKNMITFIYLCSDLFEGETFLKCEAGWEKHGGNCYYFSTSKSSWINSRRSCADHGSDLVKIDSREDRLRGLMVEDDDKFWIGLTDSVEEGRWFWVDGSPLDESLSFWSQNEPDDWKGENPAGEDCVRMGERGGSHDLTCWFDKACNVSLKSICEKPAAPGRPCV</sequence>
<dbReference type="PANTHER" id="PTHR22803">
    <property type="entry name" value="MANNOSE, PHOSPHOLIPASE, LECTIN RECEPTOR RELATED"/>
    <property type="match status" value="1"/>
</dbReference>
<dbReference type="Pfam" id="PF00059">
    <property type="entry name" value="Lectin_C"/>
    <property type="match status" value="1"/>
</dbReference>
<keyword evidence="2" id="KW-0472">Membrane</keyword>
<name>A0A3B5RDX7_XIPMA</name>